<dbReference type="AlphaFoldDB" id="A0A3N1H8P3"/>
<dbReference type="Gene3D" id="3.60.10.10">
    <property type="entry name" value="Endonuclease/exonuclease/phosphatase"/>
    <property type="match status" value="1"/>
</dbReference>
<keyword evidence="1" id="KW-0472">Membrane</keyword>
<keyword evidence="1" id="KW-1133">Transmembrane helix</keyword>
<evidence type="ECO:0000259" key="2">
    <source>
        <dbReference type="Pfam" id="PF03372"/>
    </source>
</evidence>
<gene>
    <name evidence="3" type="ORF">EDD40_4273</name>
</gene>
<feature type="transmembrane region" description="Helical" evidence="1">
    <location>
        <begin position="16"/>
        <end position="36"/>
    </location>
</feature>
<feature type="domain" description="Endonuclease/exonuclease/phosphatase" evidence="2">
    <location>
        <begin position="106"/>
        <end position="311"/>
    </location>
</feature>
<dbReference type="OrthoDB" id="2340043at2"/>
<evidence type="ECO:0000256" key="1">
    <source>
        <dbReference type="SAM" id="Phobius"/>
    </source>
</evidence>
<dbReference type="EMBL" id="RJKM01000001">
    <property type="protein sequence ID" value="ROP38907.1"/>
    <property type="molecule type" value="Genomic_DNA"/>
</dbReference>
<feature type="transmembrane region" description="Helical" evidence="1">
    <location>
        <begin position="48"/>
        <end position="66"/>
    </location>
</feature>
<dbReference type="GO" id="GO:0004527">
    <property type="term" value="F:exonuclease activity"/>
    <property type="evidence" value="ECO:0007669"/>
    <property type="project" value="UniProtKB-KW"/>
</dbReference>
<evidence type="ECO:0000313" key="4">
    <source>
        <dbReference type="Proteomes" id="UP000268727"/>
    </source>
</evidence>
<proteinExistence type="predicted"/>
<name>A0A3N1H8P3_9PSEU</name>
<dbReference type="RefSeq" id="WP_123744477.1">
    <property type="nucleotide sequence ID" value="NZ_RJKM01000001.1"/>
</dbReference>
<keyword evidence="3" id="KW-0540">Nuclease</keyword>
<dbReference type="GO" id="GO:0004519">
    <property type="term" value="F:endonuclease activity"/>
    <property type="evidence" value="ECO:0007669"/>
    <property type="project" value="UniProtKB-KW"/>
</dbReference>
<dbReference type="InterPro" id="IPR005135">
    <property type="entry name" value="Endo/exonuclease/phosphatase"/>
</dbReference>
<evidence type="ECO:0000313" key="3">
    <source>
        <dbReference type="EMBL" id="ROP38907.1"/>
    </source>
</evidence>
<keyword evidence="3" id="KW-0378">Hydrolase</keyword>
<organism evidence="3 4">
    <name type="scientific">Saccharothrix texasensis</name>
    <dbReference type="NCBI Taxonomy" id="103734"/>
    <lineage>
        <taxon>Bacteria</taxon>
        <taxon>Bacillati</taxon>
        <taxon>Actinomycetota</taxon>
        <taxon>Actinomycetes</taxon>
        <taxon>Pseudonocardiales</taxon>
        <taxon>Pseudonocardiaceae</taxon>
        <taxon>Saccharothrix</taxon>
    </lineage>
</organism>
<reference evidence="3 4" key="1">
    <citation type="submission" date="2018-11" db="EMBL/GenBank/DDBJ databases">
        <title>Sequencing the genomes of 1000 actinobacteria strains.</title>
        <authorList>
            <person name="Klenk H.-P."/>
        </authorList>
    </citation>
    <scope>NUCLEOTIDE SEQUENCE [LARGE SCALE GENOMIC DNA]</scope>
    <source>
        <strain evidence="3 4">DSM 44231</strain>
    </source>
</reference>
<keyword evidence="3" id="KW-0255">Endonuclease</keyword>
<keyword evidence="3" id="KW-0269">Exonuclease</keyword>
<feature type="transmembrane region" description="Helical" evidence="1">
    <location>
        <begin position="73"/>
        <end position="91"/>
    </location>
</feature>
<sequence>MVDIEERRTRRKGTTFLLVVAAITFLLAAFTRLLGIDGTRHMVATTALTPYFTAAGVVLGALALLLRRWAVGTLTMLVAVVLVAAVAPRAFPDSRPVGVGREVTVMAANVLVGRADAGAVVAAVKAHDVDVLTLQELTPAMVLDLERAGLDEVLPFRHFLDEPGGSGSGVASRYPVFPRTLTPPSTLRQAGALVDLPGEDLEVLSVHPLPPVEAVGPESWQRDLAGLPDRELDGPVRVLAGDFNATLDHVGLRRLLNSGYVDAADQVGAGLDPTWPSGALWPPPVTLDHVLVDGRCPVDTFTVVDIPGSDHRAVVSRFVVPAR</sequence>
<dbReference type="SUPFAM" id="SSF56219">
    <property type="entry name" value="DNase I-like"/>
    <property type="match status" value="1"/>
</dbReference>
<accession>A0A3N1H8P3</accession>
<dbReference type="InterPro" id="IPR036691">
    <property type="entry name" value="Endo/exonu/phosph_ase_sf"/>
</dbReference>
<dbReference type="Pfam" id="PF03372">
    <property type="entry name" value="Exo_endo_phos"/>
    <property type="match status" value="1"/>
</dbReference>
<dbReference type="Proteomes" id="UP000268727">
    <property type="component" value="Unassembled WGS sequence"/>
</dbReference>
<keyword evidence="1" id="KW-0812">Transmembrane</keyword>
<comment type="caution">
    <text evidence="3">The sequence shown here is derived from an EMBL/GenBank/DDBJ whole genome shotgun (WGS) entry which is preliminary data.</text>
</comment>
<keyword evidence="4" id="KW-1185">Reference proteome</keyword>
<protein>
    <submittedName>
        <fullName evidence="3">Endonuclease/exonuclease/phosphatase (EEP) superfamily protein YafD</fullName>
    </submittedName>
</protein>